<organismHost>
    <name type="scientific">Synechococcus</name>
    <dbReference type="NCBI Taxonomy" id="1129"/>
</organismHost>
<keyword evidence="2" id="KW-1185">Reference proteome</keyword>
<name>Q0QZJ7_BPSYS</name>
<protein>
    <submittedName>
        <fullName evidence="1">Gp31</fullName>
    </submittedName>
</protein>
<proteinExistence type="predicted"/>
<sequence>MSNSKNSSSDTDLSIPSELEKEWKYYNDCCDALGIPPSIRRFLKYNELYPPEEYK</sequence>
<dbReference type="KEGG" id="vg:4239070"/>
<accession>Q0QZJ7</accession>
<dbReference type="RefSeq" id="YP_717698.1">
    <property type="nucleotide sequence ID" value="NC_008296.2"/>
</dbReference>
<dbReference type="GeneID" id="4239070"/>
<organism evidence="1 2">
    <name type="scientific">Synechococcus phage syn9</name>
    <dbReference type="NCBI Taxonomy" id="382359"/>
    <lineage>
        <taxon>Viruses</taxon>
        <taxon>Duplodnaviria</taxon>
        <taxon>Heunggongvirae</taxon>
        <taxon>Uroviricota</taxon>
        <taxon>Caudoviricetes</taxon>
        <taxon>Pantevenvirales</taxon>
        <taxon>Kyanoviridae</taxon>
        <taxon>Ormenosvirus</taxon>
        <taxon>Ormenosvirus syn9</taxon>
    </lineage>
</organism>
<evidence type="ECO:0000313" key="1">
    <source>
        <dbReference type="EMBL" id="ABA47000.1"/>
    </source>
</evidence>
<reference evidence="1 2" key="1">
    <citation type="journal article" date="2007" name="Environ. Microbiol.">
        <title>Genomic and structural analysis of Syn9, a cyanophage infecting marine Prochlorococcus and Synechococcus.</title>
        <authorList>
            <person name="Weigele P.R."/>
            <person name="Pope W.H."/>
            <person name="Pedulla M.L."/>
            <person name="Houtz J.M."/>
            <person name="Smith A.L."/>
            <person name="Conway J.F."/>
            <person name="King J."/>
            <person name="Hatfull G.F."/>
            <person name="Lawrence J.G."/>
            <person name="Hendrix R.W."/>
        </authorList>
    </citation>
    <scope>NUCLEOTIDE SEQUENCE</scope>
</reference>
<dbReference type="EMBL" id="DQ149023">
    <property type="protein sequence ID" value="ABA47000.1"/>
    <property type="molecule type" value="Genomic_DNA"/>
</dbReference>
<evidence type="ECO:0000313" key="2">
    <source>
        <dbReference type="Proteomes" id="UP000000909"/>
    </source>
</evidence>
<dbReference type="Proteomes" id="UP000000909">
    <property type="component" value="Segment"/>
</dbReference>
<dbReference type="OrthoDB" id="29219at10239"/>